<dbReference type="Proteomes" id="UP001556367">
    <property type="component" value="Unassembled WGS sequence"/>
</dbReference>
<accession>A0ABR3J458</accession>
<evidence type="ECO:0000256" key="1">
    <source>
        <dbReference type="SAM" id="SignalP"/>
    </source>
</evidence>
<comment type="caution">
    <text evidence="2">The sequence shown here is derived from an EMBL/GenBank/DDBJ whole genome shotgun (WGS) entry which is preliminary data.</text>
</comment>
<protein>
    <submittedName>
        <fullName evidence="2">Uncharacterized protein</fullName>
    </submittedName>
</protein>
<evidence type="ECO:0000313" key="3">
    <source>
        <dbReference type="Proteomes" id="UP001556367"/>
    </source>
</evidence>
<proteinExistence type="predicted"/>
<sequence>MYSLWLAFVALLCVAGARSAPQSNAERLARGLTPLRPQFRSIKPGLPPSPALAAKRNFPSNTPIQTFYSGRIEVRSSSGAVLGYVKNQPLSTPIDGINLGPSDQELHVQFTVPQSTGVLTVVEPFPILASNPKFLSPYYIGIAFGQSVVPLVPGVANSLIFTNVYQTPTGPPQQTARGPSESNIWTINRSTKQLIPRYINPDGSKPNTEIAYDPPNNRIFFVESVSTWKNVHPGTLTHAVSFFLADIPS</sequence>
<feature type="chain" id="PRO_5046302725" evidence="1">
    <location>
        <begin position="20"/>
        <end position="249"/>
    </location>
</feature>
<keyword evidence="3" id="KW-1185">Reference proteome</keyword>
<reference evidence="3" key="1">
    <citation type="submission" date="2024-06" db="EMBL/GenBank/DDBJ databases">
        <title>Multi-omics analyses provide insights into the biosynthesis of the anticancer antibiotic pleurotin in Hohenbuehelia grisea.</title>
        <authorList>
            <person name="Weaver J.A."/>
            <person name="Alberti F."/>
        </authorList>
    </citation>
    <scope>NUCLEOTIDE SEQUENCE [LARGE SCALE GENOMIC DNA]</scope>
    <source>
        <strain evidence="3">T-177</strain>
    </source>
</reference>
<organism evidence="2 3">
    <name type="scientific">Hohenbuehelia grisea</name>
    <dbReference type="NCBI Taxonomy" id="104357"/>
    <lineage>
        <taxon>Eukaryota</taxon>
        <taxon>Fungi</taxon>
        <taxon>Dikarya</taxon>
        <taxon>Basidiomycota</taxon>
        <taxon>Agaricomycotina</taxon>
        <taxon>Agaricomycetes</taxon>
        <taxon>Agaricomycetidae</taxon>
        <taxon>Agaricales</taxon>
        <taxon>Pleurotineae</taxon>
        <taxon>Pleurotaceae</taxon>
        <taxon>Hohenbuehelia</taxon>
    </lineage>
</organism>
<gene>
    <name evidence="2" type="ORF">HGRIS_010383</name>
</gene>
<dbReference type="EMBL" id="JASNQZ010000012">
    <property type="protein sequence ID" value="KAL0950431.1"/>
    <property type="molecule type" value="Genomic_DNA"/>
</dbReference>
<evidence type="ECO:0000313" key="2">
    <source>
        <dbReference type="EMBL" id="KAL0950431.1"/>
    </source>
</evidence>
<keyword evidence="1" id="KW-0732">Signal</keyword>
<name>A0ABR3J458_9AGAR</name>
<feature type="signal peptide" evidence="1">
    <location>
        <begin position="1"/>
        <end position="19"/>
    </location>
</feature>